<feature type="transmembrane region" description="Helical" evidence="1">
    <location>
        <begin position="29"/>
        <end position="52"/>
    </location>
</feature>
<sequence>MDAAGNVRAGARHWVWPALRWALQREHALTPLLLGVAMLACWAYLLSGAGTLQDMGGMQMPMSVWPWTPMHALLMLAMWLVMMAAMMLPAAAPVILLYGSLAARMQAGSAAALMFAGGYLAAWSGFSLAATGLQFALEAAGWLTPMMEAGSDRLAAGILLAAGIYQWLPAKSACLDHCRSPLETLAAHWRPGRRGAFAMGARHGAYCLGCCWGLMLLLFVGGLMNMAWIAGLALLVLIEKLAPAGRLTARLAGAGLTAWGILLLARQAGAMPGMG</sequence>
<dbReference type="OrthoDB" id="980055at2"/>
<dbReference type="AlphaFoldDB" id="A0A239L021"/>
<accession>A0A239L021</accession>
<feature type="transmembrane region" description="Helical" evidence="1">
    <location>
        <begin position="110"/>
        <end position="133"/>
    </location>
</feature>
<proteinExistence type="predicted"/>
<dbReference type="Pfam" id="PF09948">
    <property type="entry name" value="PpoB2"/>
    <property type="match status" value="1"/>
</dbReference>
<feature type="transmembrane region" description="Helical" evidence="1">
    <location>
        <begin position="72"/>
        <end position="98"/>
    </location>
</feature>
<dbReference type="RefSeq" id="WP_089401135.1">
    <property type="nucleotide sequence ID" value="NZ_FZOT01000018.1"/>
</dbReference>
<evidence type="ECO:0000256" key="1">
    <source>
        <dbReference type="SAM" id="Phobius"/>
    </source>
</evidence>
<name>A0A239L021_9BURK</name>
<dbReference type="InterPro" id="IPR018688">
    <property type="entry name" value="PpoB2-like"/>
</dbReference>
<feature type="transmembrane region" description="Helical" evidence="1">
    <location>
        <begin position="244"/>
        <end position="265"/>
    </location>
</feature>
<keyword evidence="1" id="KW-0472">Membrane</keyword>
<gene>
    <name evidence="2" type="ORF">SAMN06265795_11819</name>
</gene>
<organism evidence="2 3">
    <name type="scientific">Noviherbaspirillum humi</name>
    <dbReference type="NCBI Taxonomy" id="1688639"/>
    <lineage>
        <taxon>Bacteria</taxon>
        <taxon>Pseudomonadati</taxon>
        <taxon>Pseudomonadota</taxon>
        <taxon>Betaproteobacteria</taxon>
        <taxon>Burkholderiales</taxon>
        <taxon>Oxalobacteraceae</taxon>
        <taxon>Noviherbaspirillum</taxon>
    </lineage>
</organism>
<keyword evidence="1" id="KW-1133">Transmembrane helix</keyword>
<dbReference type="EMBL" id="FZOT01000018">
    <property type="protein sequence ID" value="SNT23079.1"/>
    <property type="molecule type" value="Genomic_DNA"/>
</dbReference>
<feature type="transmembrane region" description="Helical" evidence="1">
    <location>
        <begin position="205"/>
        <end position="238"/>
    </location>
</feature>
<keyword evidence="3" id="KW-1185">Reference proteome</keyword>
<reference evidence="2 3" key="1">
    <citation type="submission" date="2017-06" db="EMBL/GenBank/DDBJ databases">
        <authorList>
            <person name="Kim H.J."/>
            <person name="Triplett B.A."/>
        </authorList>
    </citation>
    <scope>NUCLEOTIDE SEQUENCE [LARGE SCALE GENOMIC DNA]</scope>
    <source>
        <strain evidence="2 3">U15</strain>
    </source>
</reference>
<protein>
    <submittedName>
        <fullName evidence="2">Predicted metal-binding membrane protein</fullName>
    </submittedName>
</protein>
<keyword evidence="1" id="KW-0812">Transmembrane</keyword>
<dbReference type="Proteomes" id="UP000198284">
    <property type="component" value="Unassembled WGS sequence"/>
</dbReference>
<evidence type="ECO:0000313" key="2">
    <source>
        <dbReference type="EMBL" id="SNT23079.1"/>
    </source>
</evidence>
<evidence type="ECO:0000313" key="3">
    <source>
        <dbReference type="Proteomes" id="UP000198284"/>
    </source>
</evidence>